<name>A0AC35TK89_9BILA</name>
<organism evidence="1 2">
    <name type="scientific">Rhabditophanes sp. KR3021</name>
    <dbReference type="NCBI Taxonomy" id="114890"/>
    <lineage>
        <taxon>Eukaryota</taxon>
        <taxon>Metazoa</taxon>
        <taxon>Ecdysozoa</taxon>
        <taxon>Nematoda</taxon>
        <taxon>Chromadorea</taxon>
        <taxon>Rhabditida</taxon>
        <taxon>Tylenchina</taxon>
        <taxon>Panagrolaimomorpha</taxon>
        <taxon>Strongyloidoidea</taxon>
        <taxon>Alloionematidae</taxon>
        <taxon>Rhabditophanes</taxon>
    </lineage>
</organism>
<dbReference type="WBParaSite" id="RSKR_0000156400.1">
    <property type="protein sequence ID" value="RSKR_0000156400.1"/>
    <property type="gene ID" value="RSKR_0000156400"/>
</dbReference>
<evidence type="ECO:0000313" key="1">
    <source>
        <dbReference type="Proteomes" id="UP000095286"/>
    </source>
</evidence>
<dbReference type="Proteomes" id="UP000095286">
    <property type="component" value="Unplaced"/>
</dbReference>
<evidence type="ECO:0000313" key="2">
    <source>
        <dbReference type="WBParaSite" id="RSKR_0000156400.1"/>
    </source>
</evidence>
<reference evidence="2" key="1">
    <citation type="submission" date="2016-11" db="UniProtKB">
        <authorList>
            <consortium name="WormBaseParasite"/>
        </authorList>
    </citation>
    <scope>IDENTIFICATION</scope>
    <source>
        <strain evidence="2">KR3021</strain>
    </source>
</reference>
<sequence length="375" mass="43424">MFRQRRASADKRVITNTDILKKFLEFLASDYWKIPLETFIEQQSILFENGVFEENVAMSVRTEYITMVDCLIDAFCDDLHITLKALVTSLEELNKSVPMGLQEQLLLEPVIAAQECDDVFKNMMIRKNYEIRLQTMHFLELMEGNVPNVLSADIEFEAEVKRIFCNTAENERLILISIMKQSHDEFEAEKKRRTKYERDIEEAIKASLETQFKMVDGESLKNMTLNDTPVNDIDIQTVKARRKSVDVGTAVKAKVEKKISKPTKVEDRNTLPPPGEDKYMYRGLLKTPEGMSPEKIKEREAYLIQQRDKLIELKRKERAQKLEKYENESTSRPKTASAAKKALNGRLQKTNNDHNLEARKAIVNKLKEQVVDKAK</sequence>
<protein>
    <submittedName>
        <fullName evidence="2">Cilia- and flagella-associated protein 36</fullName>
    </submittedName>
</protein>
<accession>A0AC35TK89</accession>
<proteinExistence type="predicted"/>